<gene>
    <name evidence="9" type="ORF">SAMN04488503_0342</name>
</gene>
<protein>
    <recommendedName>
        <fullName evidence="2">hydroxymethylpyrimidine kinase</fullName>
        <ecNumber evidence="2">2.7.1.49</ecNumber>
    </recommendedName>
</protein>
<evidence type="ECO:0000256" key="6">
    <source>
        <dbReference type="ARBA" id="ARBA00022840"/>
    </source>
</evidence>
<dbReference type="InterPro" id="IPR036409">
    <property type="entry name" value="Aldolase_II/adducin_N_sf"/>
</dbReference>
<feature type="domain" description="Pyridoxamine kinase/Phosphomethylpyrimidine kinase" evidence="7">
    <location>
        <begin position="14"/>
        <end position="256"/>
    </location>
</feature>
<evidence type="ECO:0000259" key="7">
    <source>
        <dbReference type="Pfam" id="PF08543"/>
    </source>
</evidence>
<name>A0A238XRU5_9BACT</name>
<comment type="pathway">
    <text evidence="1">Cofactor biosynthesis; thiamine diphosphate biosynthesis.</text>
</comment>
<evidence type="ECO:0000259" key="8">
    <source>
        <dbReference type="Pfam" id="PF10120"/>
    </source>
</evidence>
<dbReference type="GO" id="GO:0005524">
    <property type="term" value="F:ATP binding"/>
    <property type="evidence" value="ECO:0007669"/>
    <property type="project" value="UniProtKB-KW"/>
</dbReference>
<dbReference type="EMBL" id="FZOC01000001">
    <property type="protein sequence ID" value="SNR61163.1"/>
    <property type="molecule type" value="Genomic_DNA"/>
</dbReference>
<dbReference type="PANTHER" id="PTHR20858">
    <property type="entry name" value="PHOSPHOMETHYLPYRIMIDINE KINASE"/>
    <property type="match status" value="1"/>
</dbReference>
<evidence type="ECO:0000256" key="3">
    <source>
        <dbReference type="ARBA" id="ARBA00022679"/>
    </source>
</evidence>
<sequence>MQENPTVLTIAGSDSGGGAGIQADLKTISMLGGFGASVITALTAQNTMAVTGIHPVPADFVGQQLAAVLSDLTVRAAKTGMLFSSEIIQMVASRLARRDFPLVVDPVCVAQSGARLLEESAVKDMVRHLFPITDLLTPNIPEAELFTGLVLKTPGDICEAAERLLALGPKAVLIKGGHMDSPASTDWYATPGQKPLPLMQGRVDTRNVHGTGCTLSAAIAASLGKGHDMLASVRKAQQYLQAALRASYSVGAGGGSPNHAVPLLREQARLATLDELAETGRVLSLLPRFAKLIPEVRSNLVLALPYAMSAMDIAGFAGRITCTRRGEVILAGGPEFGASSHMARVLLAARKSNSRLCCALNIACNDSVLVAVRRAGLVCASFDRGDEPTDGLGHEGGTMDWGTQAALDASPDPHAVDAVVDGGGTGKEAMIRILATAPNELIGKVRRVLDLL</sequence>
<keyword evidence="6" id="KW-0067">ATP-binding</keyword>
<dbReference type="RefSeq" id="WP_089271067.1">
    <property type="nucleotide sequence ID" value="NZ_FZOC01000001.1"/>
</dbReference>
<accession>A0A238XRU5</accession>
<reference evidence="9 10" key="1">
    <citation type="submission" date="2017-06" db="EMBL/GenBank/DDBJ databases">
        <authorList>
            <person name="Kim H.J."/>
            <person name="Triplett B.A."/>
        </authorList>
    </citation>
    <scope>NUCLEOTIDE SEQUENCE [LARGE SCALE GENOMIC DNA]</scope>
    <source>
        <strain evidence="9 10">DSM 13116</strain>
    </source>
</reference>
<dbReference type="Gene3D" id="3.40.1190.20">
    <property type="match status" value="1"/>
</dbReference>
<evidence type="ECO:0000256" key="1">
    <source>
        <dbReference type="ARBA" id="ARBA00004948"/>
    </source>
</evidence>
<dbReference type="Proteomes" id="UP000198324">
    <property type="component" value="Unassembled WGS sequence"/>
</dbReference>
<dbReference type="AlphaFoldDB" id="A0A238XRU5"/>
<dbReference type="GO" id="GO:0009228">
    <property type="term" value="P:thiamine biosynthetic process"/>
    <property type="evidence" value="ECO:0007669"/>
    <property type="project" value="InterPro"/>
</dbReference>
<dbReference type="GO" id="GO:0009229">
    <property type="term" value="P:thiamine diphosphate biosynthetic process"/>
    <property type="evidence" value="ECO:0007669"/>
    <property type="project" value="UniProtKB-UniPathway"/>
</dbReference>
<dbReference type="GO" id="GO:0008902">
    <property type="term" value="F:hydroxymethylpyrimidine kinase activity"/>
    <property type="evidence" value="ECO:0007669"/>
    <property type="project" value="UniProtKB-EC"/>
</dbReference>
<dbReference type="FunFam" id="3.40.1190.20:FF:000003">
    <property type="entry name" value="Phosphomethylpyrimidine kinase ThiD"/>
    <property type="match status" value="1"/>
</dbReference>
<dbReference type="Pfam" id="PF10120">
    <property type="entry name" value="ThiN"/>
    <property type="match status" value="1"/>
</dbReference>
<dbReference type="CDD" id="cd01169">
    <property type="entry name" value="HMPP_kinase"/>
    <property type="match status" value="1"/>
</dbReference>
<evidence type="ECO:0000256" key="5">
    <source>
        <dbReference type="ARBA" id="ARBA00022777"/>
    </source>
</evidence>
<dbReference type="OrthoDB" id="9810880at2"/>
<keyword evidence="4" id="KW-0547">Nucleotide-binding</keyword>
<evidence type="ECO:0000256" key="2">
    <source>
        <dbReference type="ARBA" id="ARBA00012135"/>
    </source>
</evidence>
<dbReference type="InterPro" id="IPR004399">
    <property type="entry name" value="HMP/HMP-P_kinase_dom"/>
</dbReference>
<organism evidence="9 10">
    <name type="scientific">Humidesulfovibrio mexicanus</name>
    <dbReference type="NCBI Taxonomy" id="147047"/>
    <lineage>
        <taxon>Bacteria</taxon>
        <taxon>Pseudomonadati</taxon>
        <taxon>Thermodesulfobacteriota</taxon>
        <taxon>Desulfovibrionia</taxon>
        <taxon>Desulfovibrionales</taxon>
        <taxon>Desulfovibrionaceae</taxon>
        <taxon>Humidesulfovibrio</taxon>
    </lineage>
</organism>
<evidence type="ECO:0000313" key="9">
    <source>
        <dbReference type="EMBL" id="SNR61163.1"/>
    </source>
</evidence>
<dbReference type="Pfam" id="PF08543">
    <property type="entry name" value="Phos_pyr_kin"/>
    <property type="match status" value="1"/>
</dbReference>
<dbReference type="SUPFAM" id="SSF53639">
    <property type="entry name" value="AraD/HMP-PK domain-like"/>
    <property type="match status" value="1"/>
</dbReference>
<dbReference type="InterPro" id="IPR029056">
    <property type="entry name" value="Ribokinase-like"/>
</dbReference>
<dbReference type="SUPFAM" id="SSF53613">
    <property type="entry name" value="Ribokinase-like"/>
    <property type="match status" value="1"/>
</dbReference>
<dbReference type="NCBIfam" id="TIGR00097">
    <property type="entry name" value="HMP-P_kinase"/>
    <property type="match status" value="1"/>
</dbReference>
<keyword evidence="3" id="KW-0808">Transferase</keyword>
<dbReference type="GO" id="GO:0005829">
    <property type="term" value="C:cytosol"/>
    <property type="evidence" value="ECO:0007669"/>
    <property type="project" value="TreeGrafter"/>
</dbReference>
<dbReference type="InterPro" id="IPR013749">
    <property type="entry name" value="PM/HMP-P_kinase-1"/>
</dbReference>
<proteinExistence type="predicted"/>
<feature type="domain" description="Thiamine-phosphate synthase ThiN" evidence="8">
    <location>
        <begin position="280"/>
        <end position="446"/>
    </location>
</feature>
<dbReference type="Gene3D" id="3.40.225.10">
    <property type="entry name" value="Class II aldolase/adducin N-terminal domain"/>
    <property type="match status" value="1"/>
</dbReference>
<evidence type="ECO:0000256" key="4">
    <source>
        <dbReference type="ARBA" id="ARBA00022741"/>
    </source>
</evidence>
<dbReference type="GO" id="GO:0008972">
    <property type="term" value="F:phosphomethylpyrimidine kinase activity"/>
    <property type="evidence" value="ECO:0007669"/>
    <property type="project" value="InterPro"/>
</dbReference>
<keyword evidence="5 9" id="KW-0418">Kinase</keyword>
<keyword evidence="10" id="KW-1185">Reference proteome</keyword>
<dbReference type="PANTHER" id="PTHR20858:SF17">
    <property type="entry name" value="HYDROXYMETHYLPYRIMIDINE_PHOSPHOMETHYLPYRIMIDINE KINASE THI20-RELATED"/>
    <property type="match status" value="1"/>
</dbReference>
<dbReference type="EC" id="2.7.1.49" evidence="2"/>
<dbReference type="InterPro" id="IPR019293">
    <property type="entry name" value="ThiN"/>
</dbReference>
<dbReference type="UniPathway" id="UPA00060">
    <property type="reaction ID" value="UER00138"/>
</dbReference>
<evidence type="ECO:0000313" key="10">
    <source>
        <dbReference type="Proteomes" id="UP000198324"/>
    </source>
</evidence>